<name>A0A9N9MG61_9CUCU</name>
<dbReference type="AlphaFoldDB" id="A0A9N9MG61"/>
<dbReference type="Gene3D" id="1.10.8.710">
    <property type="match status" value="1"/>
</dbReference>
<dbReference type="OrthoDB" id="5593012at2759"/>
<comment type="similarity">
    <text evidence="1">Belongs to the dynein heavy chain family.</text>
</comment>
<evidence type="ECO:0000259" key="2">
    <source>
        <dbReference type="Pfam" id="PF12774"/>
    </source>
</evidence>
<gene>
    <name evidence="3" type="ORF">CEUTPL_LOCUS4317</name>
</gene>
<dbReference type="InterPro" id="IPR027417">
    <property type="entry name" value="P-loop_NTPase"/>
</dbReference>
<dbReference type="InterPro" id="IPR035699">
    <property type="entry name" value="AAA_6"/>
</dbReference>
<dbReference type="Pfam" id="PF12774">
    <property type="entry name" value="AAA_6"/>
    <property type="match status" value="1"/>
</dbReference>
<dbReference type="FunFam" id="1.10.8.710:FF:000002">
    <property type="entry name" value="dynein heavy chain 17, axonemal"/>
    <property type="match status" value="1"/>
</dbReference>
<dbReference type="SUPFAM" id="SSF52540">
    <property type="entry name" value="P-loop containing nucleoside triphosphate hydrolases"/>
    <property type="match status" value="2"/>
</dbReference>
<dbReference type="GO" id="GO:0051959">
    <property type="term" value="F:dynein light intermediate chain binding"/>
    <property type="evidence" value="ECO:0007669"/>
    <property type="project" value="InterPro"/>
</dbReference>
<evidence type="ECO:0000256" key="1">
    <source>
        <dbReference type="ARBA" id="ARBA00008887"/>
    </source>
</evidence>
<proteinExistence type="inferred from homology"/>
<dbReference type="InterPro" id="IPR026983">
    <property type="entry name" value="DHC"/>
</dbReference>
<dbReference type="GO" id="GO:0007018">
    <property type="term" value="P:microtubule-based movement"/>
    <property type="evidence" value="ECO:0007669"/>
    <property type="project" value="InterPro"/>
</dbReference>
<dbReference type="PANTHER" id="PTHR45703">
    <property type="entry name" value="DYNEIN HEAVY CHAIN"/>
    <property type="match status" value="1"/>
</dbReference>
<accession>A0A9N9MG61</accession>
<dbReference type="GO" id="GO:0030286">
    <property type="term" value="C:dynein complex"/>
    <property type="evidence" value="ECO:0007669"/>
    <property type="project" value="InterPro"/>
</dbReference>
<dbReference type="FunFam" id="3.40.50.300:FF:000219">
    <property type="entry name" value="Dynein axonemal heavy chain 17"/>
    <property type="match status" value="1"/>
</dbReference>
<feature type="domain" description="Dynein heavy chain hydrolytic ATP-binding dynein motor region" evidence="2">
    <location>
        <begin position="1"/>
        <end position="300"/>
    </location>
</feature>
<dbReference type="FunFam" id="3.40.50.300:FF:000667">
    <property type="entry name" value="Dynein axonemal heavy chain 11"/>
    <property type="match status" value="1"/>
</dbReference>
<dbReference type="Gene3D" id="3.40.50.300">
    <property type="entry name" value="P-loop containing nucleotide triphosphate hydrolases"/>
    <property type="match status" value="2"/>
</dbReference>
<sequence>MGGGPAGPAGTGKTETTKDLGRALGIMVYVFNCSEQMDYKSCGNIYKGLAQTGAWGCFDEFNRISVEVLSVVAVQVKSVLDAIKNKKVTFDFMGDMINLVPTVGIFITMNPGYAGRTELPENLKALFRPCAMVVPDFELICEIMLVAEGFQDARVLARKFITLYTLCKELLSKQDHYDWGLRAIKSVLVVAGSLKARTNLRGDPGRPEEEVLMRALRDFNIPKIVTDDTPVFMGLIGDLFPALEVPRKRDAEFERTVKQATIDLLLQPEDNFILKVVQLEELLEVRHSVFIVGNAGTGKTQVWKTLFRTYANIKRKPIFNDLNPKAVTNDELFGIINPATREWKDGLLSVLMRDQANISGDSPKWIILDGDIDPMWIESLNTVMDDNKVLTLASNERIALTPTMRLIFEISNLRTATPATVSRAGILYINPQDLGWNP</sequence>
<evidence type="ECO:0000313" key="3">
    <source>
        <dbReference type="EMBL" id="CAG9763659.1"/>
    </source>
</evidence>
<reference evidence="3" key="1">
    <citation type="submission" date="2022-01" db="EMBL/GenBank/DDBJ databases">
        <authorList>
            <person name="King R."/>
        </authorList>
    </citation>
    <scope>NUCLEOTIDE SEQUENCE</scope>
</reference>
<dbReference type="GO" id="GO:0005524">
    <property type="term" value="F:ATP binding"/>
    <property type="evidence" value="ECO:0007669"/>
    <property type="project" value="InterPro"/>
</dbReference>
<dbReference type="PANTHER" id="PTHR45703:SF8">
    <property type="entry name" value="DYNEINS HEAVY CHAIN"/>
    <property type="match status" value="1"/>
</dbReference>
<protein>
    <recommendedName>
        <fullName evidence="2">Dynein heavy chain hydrolytic ATP-binding dynein motor region domain-containing protein</fullName>
    </recommendedName>
</protein>
<dbReference type="GO" id="GO:0045505">
    <property type="term" value="F:dynein intermediate chain binding"/>
    <property type="evidence" value="ECO:0007669"/>
    <property type="project" value="InterPro"/>
</dbReference>
<evidence type="ECO:0000313" key="4">
    <source>
        <dbReference type="Proteomes" id="UP001152799"/>
    </source>
</evidence>
<organism evidence="3 4">
    <name type="scientific">Ceutorhynchus assimilis</name>
    <name type="common">cabbage seed weevil</name>
    <dbReference type="NCBI Taxonomy" id="467358"/>
    <lineage>
        <taxon>Eukaryota</taxon>
        <taxon>Metazoa</taxon>
        <taxon>Ecdysozoa</taxon>
        <taxon>Arthropoda</taxon>
        <taxon>Hexapoda</taxon>
        <taxon>Insecta</taxon>
        <taxon>Pterygota</taxon>
        <taxon>Neoptera</taxon>
        <taxon>Endopterygota</taxon>
        <taxon>Coleoptera</taxon>
        <taxon>Polyphaga</taxon>
        <taxon>Cucujiformia</taxon>
        <taxon>Curculionidae</taxon>
        <taxon>Ceutorhynchinae</taxon>
        <taxon>Ceutorhynchus</taxon>
    </lineage>
</organism>
<dbReference type="Proteomes" id="UP001152799">
    <property type="component" value="Chromosome 14"/>
</dbReference>
<dbReference type="InterPro" id="IPR043157">
    <property type="entry name" value="Dynein_AAA1S"/>
</dbReference>
<keyword evidence="4" id="KW-1185">Reference proteome</keyword>
<dbReference type="EMBL" id="OU892290">
    <property type="protein sequence ID" value="CAG9763659.1"/>
    <property type="molecule type" value="Genomic_DNA"/>
</dbReference>